<dbReference type="EMBL" id="CP036262">
    <property type="protein sequence ID" value="QDS96388.1"/>
    <property type="molecule type" value="Genomic_DNA"/>
</dbReference>
<dbReference type="PANTHER" id="PTHR30093:SF2">
    <property type="entry name" value="TYPE II SECRETION SYSTEM PROTEIN H"/>
    <property type="match status" value="1"/>
</dbReference>
<accession>A0A517MNC0</accession>
<keyword evidence="1" id="KW-0472">Membrane</keyword>
<proteinExistence type="predicted"/>
<evidence type="ECO:0000313" key="4">
    <source>
        <dbReference type="Proteomes" id="UP000320672"/>
    </source>
</evidence>
<name>A0A517MNC0_9BACT</name>
<gene>
    <name evidence="3" type="ORF">FF011L_51980</name>
</gene>
<protein>
    <recommendedName>
        <fullName evidence="2">DUF1559 domain-containing protein</fullName>
    </recommendedName>
</protein>
<sequence length="316" mass="34052">MPSLTLARVPQRKAFTLVELLVVIAIIGVLVGLLLPAVQAAREAARRMQCSNNLKQLGLAMHNYHDTYVKFPTGGIAKGGYFIGWPARLFDYIEQGNRLDLIDTFTPGALVTIQPYRFTTAPHNGSHEIFSSPMPSYICPSSPLGDQANAAGQIGIKQAALHYRANAGSINVGMVAGSASSRDYSTSGVIYPLSDTRFASITDGTSSTLLFGETSAQLDWTDGQLNGWGGILPWTWGFYQYSAGGGFLQIDNKYVQFPINYSGSFNTNATPYRSAHPSGAQFSFADGSTHFLSETINMNVLHGLATANQGEIVQLP</sequence>
<organism evidence="3 4">
    <name type="scientific">Roseimaritima multifibrata</name>
    <dbReference type="NCBI Taxonomy" id="1930274"/>
    <lineage>
        <taxon>Bacteria</taxon>
        <taxon>Pseudomonadati</taxon>
        <taxon>Planctomycetota</taxon>
        <taxon>Planctomycetia</taxon>
        <taxon>Pirellulales</taxon>
        <taxon>Pirellulaceae</taxon>
        <taxon>Roseimaritima</taxon>
    </lineage>
</organism>
<dbReference type="Pfam" id="PF07963">
    <property type="entry name" value="N_methyl"/>
    <property type="match status" value="1"/>
</dbReference>
<dbReference type="RefSeq" id="WP_145354539.1">
    <property type="nucleotide sequence ID" value="NZ_CP036262.1"/>
</dbReference>
<dbReference type="SUPFAM" id="SSF54523">
    <property type="entry name" value="Pili subunits"/>
    <property type="match status" value="1"/>
</dbReference>
<feature type="domain" description="DUF1559" evidence="2">
    <location>
        <begin position="39"/>
        <end position="298"/>
    </location>
</feature>
<dbReference type="NCBIfam" id="TIGR04294">
    <property type="entry name" value="pre_pil_HX9DG"/>
    <property type="match status" value="1"/>
</dbReference>
<dbReference type="InterPro" id="IPR027558">
    <property type="entry name" value="Pre_pil_HX9DG_C"/>
</dbReference>
<dbReference type="InterPro" id="IPR045584">
    <property type="entry name" value="Pilin-like"/>
</dbReference>
<dbReference type="KEGG" id="rml:FF011L_51980"/>
<dbReference type="Pfam" id="PF07596">
    <property type="entry name" value="SBP_bac_10"/>
    <property type="match status" value="1"/>
</dbReference>
<reference evidence="3 4" key="1">
    <citation type="submission" date="2019-02" db="EMBL/GenBank/DDBJ databases">
        <title>Deep-cultivation of Planctomycetes and their phenomic and genomic characterization uncovers novel biology.</title>
        <authorList>
            <person name="Wiegand S."/>
            <person name="Jogler M."/>
            <person name="Boedeker C."/>
            <person name="Pinto D."/>
            <person name="Vollmers J."/>
            <person name="Rivas-Marin E."/>
            <person name="Kohn T."/>
            <person name="Peeters S.H."/>
            <person name="Heuer A."/>
            <person name="Rast P."/>
            <person name="Oberbeckmann S."/>
            <person name="Bunk B."/>
            <person name="Jeske O."/>
            <person name="Meyerdierks A."/>
            <person name="Storesund J.E."/>
            <person name="Kallscheuer N."/>
            <person name="Luecker S."/>
            <person name="Lage O.M."/>
            <person name="Pohl T."/>
            <person name="Merkel B.J."/>
            <person name="Hornburger P."/>
            <person name="Mueller R.-W."/>
            <person name="Bruemmer F."/>
            <person name="Labrenz M."/>
            <person name="Spormann A.M."/>
            <person name="Op den Camp H."/>
            <person name="Overmann J."/>
            <person name="Amann R."/>
            <person name="Jetten M.S.M."/>
            <person name="Mascher T."/>
            <person name="Medema M.H."/>
            <person name="Devos D.P."/>
            <person name="Kaster A.-K."/>
            <person name="Ovreas L."/>
            <person name="Rohde M."/>
            <person name="Galperin M.Y."/>
            <person name="Jogler C."/>
        </authorList>
    </citation>
    <scope>NUCLEOTIDE SEQUENCE [LARGE SCALE GENOMIC DNA]</scope>
    <source>
        <strain evidence="3 4">FF011L</strain>
    </source>
</reference>
<evidence type="ECO:0000313" key="3">
    <source>
        <dbReference type="EMBL" id="QDS96388.1"/>
    </source>
</evidence>
<dbReference type="NCBIfam" id="TIGR02532">
    <property type="entry name" value="IV_pilin_GFxxxE"/>
    <property type="match status" value="1"/>
</dbReference>
<dbReference type="Gene3D" id="3.30.700.10">
    <property type="entry name" value="Glycoprotein, Type 4 Pilin"/>
    <property type="match status" value="1"/>
</dbReference>
<dbReference type="Proteomes" id="UP000320672">
    <property type="component" value="Chromosome"/>
</dbReference>
<keyword evidence="4" id="KW-1185">Reference proteome</keyword>
<evidence type="ECO:0000256" key="1">
    <source>
        <dbReference type="SAM" id="Phobius"/>
    </source>
</evidence>
<dbReference type="AlphaFoldDB" id="A0A517MNC0"/>
<keyword evidence="1" id="KW-1133">Transmembrane helix</keyword>
<dbReference type="OrthoDB" id="246009at2"/>
<dbReference type="PANTHER" id="PTHR30093">
    <property type="entry name" value="GENERAL SECRETION PATHWAY PROTEIN G"/>
    <property type="match status" value="1"/>
</dbReference>
<feature type="transmembrane region" description="Helical" evidence="1">
    <location>
        <begin position="20"/>
        <end position="38"/>
    </location>
</feature>
<evidence type="ECO:0000259" key="2">
    <source>
        <dbReference type="Pfam" id="PF07596"/>
    </source>
</evidence>
<dbReference type="InterPro" id="IPR011453">
    <property type="entry name" value="DUF1559"/>
</dbReference>
<dbReference type="InterPro" id="IPR012902">
    <property type="entry name" value="N_methyl_site"/>
</dbReference>
<keyword evidence="1" id="KW-0812">Transmembrane</keyword>